<comment type="caution">
    <text evidence="2">The sequence shown here is derived from an EMBL/GenBank/DDBJ whole genome shotgun (WGS) entry which is preliminary data.</text>
</comment>
<evidence type="ECO:0000259" key="1">
    <source>
        <dbReference type="Pfam" id="PF08373"/>
    </source>
</evidence>
<protein>
    <recommendedName>
        <fullName evidence="1">RAP domain-containing protein</fullName>
    </recommendedName>
</protein>
<dbReference type="AlphaFoldDB" id="A0AA36IUG8"/>
<feature type="domain" description="RAP" evidence="1">
    <location>
        <begin position="349"/>
        <end position="389"/>
    </location>
</feature>
<proteinExistence type="predicted"/>
<keyword evidence="3" id="KW-1185">Reference proteome</keyword>
<gene>
    <name evidence="2" type="ORF">EVOR1521_LOCUS17900</name>
</gene>
<evidence type="ECO:0000313" key="2">
    <source>
        <dbReference type="EMBL" id="CAJ1392939.1"/>
    </source>
</evidence>
<evidence type="ECO:0000313" key="3">
    <source>
        <dbReference type="Proteomes" id="UP001178507"/>
    </source>
</evidence>
<organism evidence="2 3">
    <name type="scientific">Effrenium voratum</name>
    <dbReference type="NCBI Taxonomy" id="2562239"/>
    <lineage>
        <taxon>Eukaryota</taxon>
        <taxon>Sar</taxon>
        <taxon>Alveolata</taxon>
        <taxon>Dinophyceae</taxon>
        <taxon>Suessiales</taxon>
        <taxon>Symbiodiniaceae</taxon>
        <taxon>Effrenium</taxon>
    </lineage>
</organism>
<dbReference type="EMBL" id="CAUJNA010002446">
    <property type="protein sequence ID" value="CAJ1392939.1"/>
    <property type="molecule type" value="Genomic_DNA"/>
</dbReference>
<sequence>MRKERESAAKVPPIQEEGGEAADHVGALYNLGRLTRGRGISESKADWERHDAMQLGLQDEAAFAQLLEAIQRCIPGLDLKGLSRVLMGLGDTHEDLPFGHAKTPSAHLRRVFGLVDAACDGLLAKWEEATDDRDLGFPLFALSRLGIYKQEVFDTASGLLAAKLGSDQPLPKEALRQWLLACNSVSHSLVEHQGAIAAYRPAEAWAKEEPSRLHQLAGALVSLPHPDPLLAEVVREVVRRPVKELHASKAVALYGLQAVRLLGEAGQLGAARLPPAVARELDRALERKSRAMRRSSRLEAAVGQALAEGGFQPRPGVVVRPGLSADFACTRRSASGGRGGRGEGGDFFVEVDGPSHFCVQPFWRLRGRTVLKQRLFAAQGQALISVPYWVAAPPGAYARRDECATKPRLEVNQQELEGLIAEQLEQFHRSREV</sequence>
<reference evidence="2" key="1">
    <citation type="submission" date="2023-08" db="EMBL/GenBank/DDBJ databases">
        <authorList>
            <person name="Chen Y."/>
            <person name="Shah S."/>
            <person name="Dougan E. K."/>
            <person name="Thang M."/>
            <person name="Chan C."/>
        </authorList>
    </citation>
    <scope>NUCLEOTIDE SEQUENCE</scope>
</reference>
<accession>A0AA36IUG8</accession>
<dbReference type="Proteomes" id="UP001178507">
    <property type="component" value="Unassembled WGS sequence"/>
</dbReference>
<dbReference type="Pfam" id="PF08373">
    <property type="entry name" value="RAP"/>
    <property type="match status" value="1"/>
</dbReference>
<name>A0AA36IUG8_9DINO</name>
<dbReference type="InterPro" id="IPR013584">
    <property type="entry name" value="RAP"/>
</dbReference>